<dbReference type="RefSeq" id="WP_007253654.1">
    <property type="nucleotide sequence ID" value="NZ_CH724107.1"/>
</dbReference>
<evidence type="ECO:0000256" key="1">
    <source>
        <dbReference type="SAM" id="Phobius"/>
    </source>
</evidence>
<protein>
    <recommendedName>
        <fullName evidence="4">Membrane transporter protein</fullName>
    </recommendedName>
</protein>
<dbReference type="AlphaFoldDB" id="Q2CJB8"/>
<keyword evidence="1" id="KW-0472">Membrane</keyword>
<evidence type="ECO:0000313" key="3">
    <source>
        <dbReference type="Proteomes" id="UP000003635"/>
    </source>
</evidence>
<reference evidence="2 3" key="1">
    <citation type="journal article" date="2010" name="J. Bacteriol.">
        <title>Genome sequences of Oceanicola granulosus HTCC2516(T) and Oceanicola batsensis HTCC2597(TDelta).</title>
        <authorList>
            <person name="Thrash J.C."/>
            <person name="Cho J.C."/>
            <person name="Vergin K.L."/>
            <person name="Giovannoni S.J."/>
        </authorList>
    </citation>
    <scope>NUCLEOTIDE SEQUENCE [LARGE SCALE GENOMIC DNA]</scope>
    <source>
        <strain evidence="3">ATCC BAA-861 / DSM 15982 / KCTC 12143 / HTCC2516</strain>
    </source>
</reference>
<dbReference type="HOGENOM" id="CLU_2539233_0_0_5"/>
<dbReference type="STRING" id="314256.OG2516_00609"/>
<keyword evidence="1" id="KW-1133">Transmembrane helix</keyword>
<evidence type="ECO:0008006" key="4">
    <source>
        <dbReference type="Google" id="ProtNLM"/>
    </source>
</evidence>
<accession>Q2CJB8</accession>
<comment type="caution">
    <text evidence="2">The sequence shown here is derived from an EMBL/GenBank/DDBJ whole genome shotgun (WGS) entry which is preliminary data.</text>
</comment>
<dbReference type="OrthoDB" id="7860953at2"/>
<evidence type="ECO:0000313" key="2">
    <source>
        <dbReference type="EMBL" id="EAR52682.1"/>
    </source>
</evidence>
<feature type="transmembrane region" description="Helical" evidence="1">
    <location>
        <begin position="61"/>
        <end position="82"/>
    </location>
</feature>
<dbReference type="Proteomes" id="UP000003635">
    <property type="component" value="Unassembled WGS sequence"/>
</dbReference>
<keyword evidence="3" id="KW-1185">Reference proteome</keyword>
<keyword evidence="1" id="KW-0812">Transmembrane</keyword>
<sequence>MELLPSFGPAAVPATDAAVAVLVNLGALSEQMFLLATGMGLCALPGTWAGAWLVRRTPLRVHTVLIEALIACGGAILIWGAVT</sequence>
<organism evidence="2 3">
    <name type="scientific">Oceanicola granulosus (strain ATCC BAA-861 / DSM 15982 / KCTC 12143 / HTCC2516)</name>
    <dbReference type="NCBI Taxonomy" id="314256"/>
    <lineage>
        <taxon>Bacteria</taxon>
        <taxon>Pseudomonadati</taxon>
        <taxon>Pseudomonadota</taxon>
        <taxon>Alphaproteobacteria</taxon>
        <taxon>Rhodobacterales</taxon>
        <taxon>Roseobacteraceae</taxon>
        <taxon>Oceanicola</taxon>
    </lineage>
</organism>
<name>Q2CJB8_OCEGH</name>
<feature type="transmembrane region" description="Helical" evidence="1">
    <location>
        <begin position="33"/>
        <end position="54"/>
    </location>
</feature>
<gene>
    <name evidence="2" type="ORF">OG2516_00609</name>
</gene>
<dbReference type="EMBL" id="AAOT01000002">
    <property type="protein sequence ID" value="EAR52682.1"/>
    <property type="molecule type" value="Genomic_DNA"/>
</dbReference>
<proteinExistence type="predicted"/>